<dbReference type="InterPro" id="IPR027417">
    <property type="entry name" value="P-loop_NTPase"/>
</dbReference>
<sequence>MAVSPESVIKDLKNGKYAPVYFLQGEEPYFIDTISDFIEKNCLNESEKGFNQTILYGKDVNISTIMQNARKFPMFSDKQVVVIKEAQEISDLGKEAGDKLLDAYIQNPLASTVLVFCHKYKTVDGRKAIGKSLEKHTVFVNSKKLYDNKIPEWVEGYFADKGFKVNPRAAGMISEYIGNNLSRIANEIDKLLINLKEKVVIDEALVEKYVGISKEYNVFELQNTLIKRDVLKANRILKYFEADPKSNPAIPIIVTLFNFYMKVLMIHASEDKSEGGLAKLLGVNPFFVKDYIAAAKSYPPQKVINIIHYIRQADLMLKGVDNVSVGEGDILKELVFKILH</sequence>
<evidence type="ECO:0000259" key="9">
    <source>
        <dbReference type="Pfam" id="PF06144"/>
    </source>
</evidence>
<proteinExistence type="inferred from homology"/>
<evidence type="ECO:0000256" key="1">
    <source>
        <dbReference type="ARBA" id="ARBA00012417"/>
    </source>
</evidence>
<feature type="domain" description="DNA polymerase III delta N-terminal" evidence="9">
    <location>
        <begin position="21"/>
        <end position="141"/>
    </location>
</feature>
<dbReference type="RefSeq" id="WP_045458555.1">
    <property type="nucleotide sequence ID" value="NZ_BBLT01000001.1"/>
</dbReference>
<dbReference type="STRING" id="153721.MYP_766"/>
<dbReference type="InterPro" id="IPR048466">
    <property type="entry name" value="DNA_pol3_delta-like_C"/>
</dbReference>
<dbReference type="InterPro" id="IPR005790">
    <property type="entry name" value="DNA_polIII_delta"/>
</dbReference>
<dbReference type="Pfam" id="PF06144">
    <property type="entry name" value="DNA_pol3_delta"/>
    <property type="match status" value="1"/>
</dbReference>
<comment type="catalytic activity">
    <reaction evidence="8">
        <text>DNA(n) + a 2'-deoxyribonucleoside 5'-triphosphate = DNA(n+1) + diphosphate</text>
        <dbReference type="Rhea" id="RHEA:22508"/>
        <dbReference type="Rhea" id="RHEA-COMP:17339"/>
        <dbReference type="Rhea" id="RHEA-COMP:17340"/>
        <dbReference type="ChEBI" id="CHEBI:33019"/>
        <dbReference type="ChEBI" id="CHEBI:61560"/>
        <dbReference type="ChEBI" id="CHEBI:173112"/>
        <dbReference type="EC" id="2.7.7.7"/>
    </reaction>
</comment>
<evidence type="ECO:0000313" key="12">
    <source>
        <dbReference type="Proteomes" id="UP000030185"/>
    </source>
</evidence>
<name>A0A098LAR0_9BACT</name>
<dbReference type="Gene3D" id="1.10.8.60">
    <property type="match status" value="1"/>
</dbReference>
<dbReference type="Gene3D" id="3.40.50.300">
    <property type="entry name" value="P-loop containing nucleotide triphosphate hydrolases"/>
    <property type="match status" value="1"/>
</dbReference>
<keyword evidence="5" id="KW-0235">DNA replication</keyword>
<evidence type="ECO:0000259" key="10">
    <source>
        <dbReference type="Pfam" id="PF21694"/>
    </source>
</evidence>
<evidence type="ECO:0000256" key="6">
    <source>
        <dbReference type="ARBA" id="ARBA00022932"/>
    </source>
</evidence>
<dbReference type="Gene3D" id="1.20.272.10">
    <property type="match status" value="1"/>
</dbReference>
<dbReference type="Proteomes" id="UP000030185">
    <property type="component" value="Unassembled WGS sequence"/>
</dbReference>
<protein>
    <recommendedName>
        <fullName evidence="2">DNA polymerase III subunit delta</fullName>
        <ecNumber evidence="1">2.7.7.7</ecNumber>
    </recommendedName>
</protein>
<dbReference type="PANTHER" id="PTHR34388:SF1">
    <property type="entry name" value="DNA POLYMERASE III SUBUNIT DELTA"/>
    <property type="match status" value="1"/>
</dbReference>
<dbReference type="eggNOG" id="COG1466">
    <property type="taxonomic scope" value="Bacteria"/>
</dbReference>
<accession>A0A098LAR0</accession>
<dbReference type="PANTHER" id="PTHR34388">
    <property type="entry name" value="DNA POLYMERASE III SUBUNIT DELTA"/>
    <property type="match status" value="1"/>
</dbReference>
<evidence type="ECO:0000256" key="2">
    <source>
        <dbReference type="ARBA" id="ARBA00017703"/>
    </source>
</evidence>
<keyword evidence="3" id="KW-0808">Transferase</keyword>
<evidence type="ECO:0000313" key="11">
    <source>
        <dbReference type="EMBL" id="GAL83539.1"/>
    </source>
</evidence>
<dbReference type="GO" id="GO:0006261">
    <property type="term" value="P:DNA-templated DNA replication"/>
    <property type="evidence" value="ECO:0007669"/>
    <property type="project" value="TreeGrafter"/>
</dbReference>
<gene>
    <name evidence="11" type="ORF">MYP_766</name>
</gene>
<dbReference type="NCBIfam" id="TIGR01128">
    <property type="entry name" value="holA"/>
    <property type="match status" value="1"/>
</dbReference>
<comment type="caution">
    <text evidence="11">The sequence shown here is derived from an EMBL/GenBank/DDBJ whole genome shotgun (WGS) entry which is preliminary data.</text>
</comment>
<keyword evidence="6" id="KW-0239">DNA-directed DNA polymerase</keyword>
<dbReference type="EMBL" id="BBLT01000001">
    <property type="protein sequence ID" value="GAL83539.1"/>
    <property type="molecule type" value="Genomic_DNA"/>
</dbReference>
<dbReference type="InterPro" id="IPR010372">
    <property type="entry name" value="DNA_pol3_delta_N"/>
</dbReference>
<dbReference type="Pfam" id="PF21694">
    <property type="entry name" value="DNA_pol3_delta_C"/>
    <property type="match status" value="1"/>
</dbReference>
<dbReference type="EC" id="2.7.7.7" evidence="1"/>
<dbReference type="GO" id="GO:0003677">
    <property type="term" value="F:DNA binding"/>
    <property type="evidence" value="ECO:0007669"/>
    <property type="project" value="InterPro"/>
</dbReference>
<comment type="similarity">
    <text evidence="7">Belongs to the DNA polymerase HolA subunit family.</text>
</comment>
<evidence type="ECO:0000256" key="5">
    <source>
        <dbReference type="ARBA" id="ARBA00022705"/>
    </source>
</evidence>
<dbReference type="GO" id="GO:0003887">
    <property type="term" value="F:DNA-directed DNA polymerase activity"/>
    <property type="evidence" value="ECO:0007669"/>
    <property type="project" value="UniProtKB-KW"/>
</dbReference>
<dbReference type="SUPFAM" id="SSF48019">
    <property type="entry name" value="post-AAA+ oligomerization domain-like"/>
    <property type="match status" value="1"/>
</dbReference>
<reference evidence="11 12" key="1">
    <citation type="submission" date="2014-09" db="EMBL/GenBank/DDBJ databases">
        <title>Sporocytophaga myxococcoides PG-01 genome sequencing.</title>
        <authorList>
            <person name="Liu L."/>
            <person name="Gao P.J."/>
            <person name="Chen G.J."/>
            <person name="Wang L.S."/>
        </authorList>
    </citation>
    <scope>NUCLEOTIDE SEQUENCE [LARGE SCALE GENOMIC DNA]</scope>
    <source>
        <strain evidence="11 12">PG-01</strain>
    </source>
</reference>
<evidence type="ECO:0000256" key="8">
    <source>
        <dbReference type="ARBA" id="ARBA00049244"/>
    </source>
</evidence>
<dbReference type="GO" id="GO:0009360">
    <property type="term" value="C:DNA polymerase III complex"/>
    <property type="evidence" value="ECO:0007669"/>
    <property type="project" value="InterPro"/>
</dbReference>
<keyword evidence="12" id="KW-1185">Reference proteome</keyword>
<dbReference type="InterPro" id="IPR008921">
    <property type="entry name" value="DNA_pol3_clamp-load_cplx_C"/>
</dbReference>
<evidence type="ECO:0000256" key="3">
    <source>
        <dbReference type="ARBA" id="ARBA00022679"/>
    </source>
</evidence>
<dbReference type="AlphaFoldDB" id="A0A098LAR0"/>
<evidence type="ECO:0000256" key="7">
    <source>
        <dbReference type="ARBA" id="ARBA00034754"/>
    </source>
</evidence>
<dbReference type="SUPFAM" id="SSF52540">
    <property type="entry name" value="P-loop containing nucleoside triphosphate hydrolases"/>
    <property type="match status" value="1"/>
</dbReference>
<dbReference type="OrthoDB" id="1172326at2"/>
<organism evidence="11 12">
    <name type="scientific">Sporocytophaga myxococcoides</name>
    <dbReference type="NCBI Taxonomy" id="153721"/>
    <lineage>
        <taxon>Bacteria</taxon>
        <taxon>Pseudomonadati</taxon>
        <taxon>Bacteroidota</taxon>
        <taxon>Cytophagia</taxon>
        <taxon>Cytophagales</taxon>
        <taxon>Cytophagaceae</taxon>
        <taxon>Sporocytophaga</taxon>
    </lineage>
</organism>
<feature type="domain" description="DNA polymerase III delta subunit-like C-terminal" evidence="10">
    <location>
        <begin position="215"/>
        <end position="318"/>
    </location>
</feature>
<evidence type="ECO:0000256" key="4">
    <source>
        <dbReference type="ARBA" id="ARBA00022695"/>
    </source>
</evidence>
<keyword evidence="4" id="KW-0548">Nucleotidyltransferase</keyword>